<keyword evidence="1" id="KW-1133">Transmembrane helix</keyword>
<dbReference type="InterPro" id="IPR021309">
    <property type="entry name" value="YgaP-like_TM"/>
</dbReference>
<feature type="transmembrane region" description="Helical" evidence="1">
    <location>
        <begin position="7"/>
        <end position="25"/>
    </location>
</feature>
<comment type="caution">
    <text evidence="3">The sequence shown here is derived from an EMBL/GenBank/DDBJ whole genome shotgun (WGS) entry which is preliminary data.</text>
</comment>
<gene>
    <name evidence="3" type="ORF">EHS89_16750</name>
</gene>
<keyword evidence="1" id="KW-0812">Transmembrane</keyword>
<feature type="transmembrane region" description="Helical" evidence="1">
    <location>
        <begin position="75"/>
        <end position="93"/>
    </location>
</feature>
<sequence length="134" mass="14429">MTLNAALRLMAGSVILISLALGTYVNPAWFYLTGFVGLNLLQSGITKWCPAVTIFRMFKLKEQSCMTGMSVHQGVHIIAGSAVLITVAAFMFFNAPQWVLYITAIMGASLLQSAFSGWCPAFTIAGLLGFKKAT</sequence>
<protein>
    <submittedName>
        <fullName evidence="3">DUF2892 domain-containing protein</fullName>
    </submittedName>
</protein>
<feature type="domain" description="Inner membrane protein YgaP-like transmembrane" evidence="2">
    <location>
        <begin position="71"/>
        <end position="127"/>
    </location>
</feature>
<dbReference type="Pfam" id="PF11127">
    <property type="entry name" value="YgaP-like_TM"/>
    <property type="match status" value="2"/>
</dbReference>
<dbReference type="AlphaFoldDB" id="A0A3P1SNL3"/>
<dbReference type="RefSeq" id="WP_124927317.1">
    <property type="nucleotide sequence ID" value="NZ_BMOH01000008.1"/>
</dbReference>
<accession>A0A3P1SNL3</accession>
<reference evidence="3 4" key="1">
    <citation type="submission" date="2018-11" db="EMBL/GenBank/DDBJ databases">
        <title>The draft genome sequence of Amphritea balenae JAMM 1525T.</title>
        <authorList>
            <person name="Fang Z."/>
            <person name="Zhang Y."/>
            <person name="Han X."/>
        </authorList>
    </citation>
    <scope>NUCLEOTIDE SEQUENCE [LARGE SCALE GENOMIC DNA]</scope>
    <source>
        <strain evidence="3 4">JAMM 1525</strain>
    </source>
</reference>
<evidence type="ECO:0000259" key="2">
    <source>
        <dbReference type="Pfam" id="PF11127"/>
    </source>
</evidence>
<feature type="transmembrane region" description="Helical" evidence="1">
    <location>
        <begin position="99"/>
        <end position="130"/>
    </location>
</feature>
<organism evidence="3 4">
    <name type="scientific">Amphritea balenae</name>
    <dbReference type="NCBI Taxonomy" id="452629"/>
    <lineage>
        <taxon>Bacteria</taxon>
        <taxon>Pseudomonadati</taxon>
        <taxon>Pseudomonadota</taxon>
        <taxon>Gammaproteobacteria</taxon>
        <taxon>Oceanospirillales</taxon>
        <taxon>Oceanospirillaceae</taxon>
        <taxon>Amphritea</taxon>
    </lineage>
</organism>
<dbReference type="Gene3D" id="6.10.140.1340">
    <property type="match status" value="2"/>
</dbReference>
<dbReference type="Proteomes" id="UP000267535">
    <property type="component" value="Unassembled WGS sequence"/>
</dbReference>
<keyword evidence="4" id="KW-1185">Reference proteome</keyword>
<evidence type="ECO:0000256" key="1">
    <source>
        <dbReference type="SAM" id="Phobius"/>
    </source>
</evidence>
<keyword evidence="1" id="KW-0472">Membrane</keyword>
<proteinExistence type="predicted"/>
<feature type="transmembrane region" description="Helical" evidence="1">
    <location>
        <begin position="31"/>
        <end position="55"/>
    </location>
</feature>
<evidence type="ECO:0000313" key="4">
    <source>
        <dbReference type="Proteomes" id="UP000267535"/>
    </source>
</evidence>
<evidence type="ECO:0000313" key="3">
    <source>
        <dbReference type="EMBL" id="RRC97822.1"/>
    </source>
</evidence>
<name>A0A3P1SNL3_9GAMM</name>
<dbReference type="EMBL" id="RQXV01000010">
    <property type="protein sequence ID" value="RRC97822.1"/>
    <property type="molecule type" value="Genomic_DNA"/>
</dbReference>
<dbReference type="OrthoDB" id="9799383at2"/>
<feature type="domain" description="Inner membrane protein YgaP-like transmembrane" evidence="2">
    <location>
        <begin position="2"/>
        <end position="56"/>
    </location>
</feature>